<dbReference type="InterPro" id="IPR043129">
    <property type="entry name" value="ATPase_NBD"/>
</dbReference>
<proteinExistence type="inferred from homology"/>
<feature type="domain" description="Carbohydrate kinase FGGY N-terminal" evidence="5">
    <location>
        <begin position="10"/>
        <end position="223"/>
    </location>
</feature>
<dbReference type="InterPro" id="IPR018483">
    <property type="entry name" value="Carb_kinase_FGGY_CS"/>
</dbReference>
<keyword evidence="3 4" id="KW-0418">Kinase</keyword>
<accession>A0ABU1Y9T0</accession>
<evidence type="ECO:0000259" key="6">
    <source>
        <dbReference type="Pfam" id="PF02782"/>
    </source>
</evidence>
<dbReference type="GO" id="GO:0046316">
    <property type="term" value="F:gluconokinase activity"/>
    <property type="evidence" value="ECO:0007669"/>
    <property type="project" value="UniProtKB-EC"/>
</dbReference>
<dbReference type="SUPFAM" id="SSF53067">
    <property type="entry name" value="Actin-like ATPase domain"/>
    <property type="match status" value="2"/>
</dbReference>
<dbReference type="InterPro" id="IPR000577">
    <property type="entry name" value="Carb_kinase_FGGY"/>
</dbReference>
<dbReference type="InterPro" id="IPR018485">
    <property type="entry name" value="FGGY_C"/>
</dbReference>
<comment type="similarity">
    <text evidence="1 4">Belongs to the FGGY kinase family.</text>
</comment>
<dbReference type="Gene3D" id="3.30.420.40">
    <property type="match status" value="2"/>
</dbReference>
<dbReference type="CDD" id="cd07770">
    <property type="entry name" value="ASKHA_NBD_FGGY_GntK"/>
    <property type="match status" value="1"/>
</dbReference>
<evidence type="ECO:0000256" key="3">
    <source>
        <dbReference type="ARBA" id="ARBA00022777"/>
    </source>
</evidence>
<evidence type="ECO:0000313" key="8">
    <source>
        <dbReference type="Proteomes" id="UP001269081"/>
    </source>
</evidence>
<dbReference type="InterPro" id="IPR050406">
    <property type="entry name" value="FGGY_Carb_Kinase"/>
</dbReference>
<evidence type="ECO:0000256" key="4">
    <source>
        <dbReference type="RuleBase" id="RU003733"/>
    </source>
</evidence>
<keyword evidence="2 4" id="KW-0808">Transferase</keyword>
<dbReference type="Proteomes" id="UP001269081">
    <property type="component" value="Unassembled WGS sequence"/>
</dbReference>
<dbReference type="InterPro" id="IPR018484">
    <property type="entry name" value="FGGY_N"/>
</dbReference>
<dbReference type="Pfam" id="PF02782">
    <property type="entry name" value="FGGY_C"/>
    <property type="match status" value="1"/>
</dbReference>
<gene>
    <name evidence="7" type="ORF">J2W48_002940</name>
</gene>
<organism evidence="7 8">
    <name type="scientific">Flavobacterium piscis</name>
    <dbReference type="NCBI Taxonomy" id="1114874"/>
    <lineage>
        <taxon>Bacteria</taxon>
        <taxon>Pseudomonadati</taxon>
        <taxon>Bacteroidota</taxon>
        <taxon>Flavobacteriia</taxon>
        <taxon>Flavobacteriales</taxon>
        <taxon>Flavobacteriaceae</taxon>
        <taxon>Flavobacterium</taxon>
    </lineage>
</organism>
<sequence>MDQIKEMESLYIGIDIGTTATKAICFDERGNVVRQVSYSYPMHHPKPNWSVQNPQEILETVLNCIKEITTGIEPEFISFSSAMQSIIAIDETGKTLTAAILWADNRASGIAEKLKNSEKGKQFYQKTGIPIHPFSPMTKIAWFKEFDSDIFSKTYKFISIKEYVWHHLTNEYCTDTSMASGTGLLNIHTLQWDDEVLEYLNINPEQLSAVCKVTHQCKGISDDFLYVIGGGDGALANLGTGAMNKNCIALTIGTSGAVRLPIDKPYVDEQMRTQCYHLMENQYLTLGAVNNGAIVLQWLREVLLKTDQSFEVLFEEAQKIPAGSDGLLFVPYLLGERAPIWDASAQGSLLGMQITHTQAHLTRATLEGILFGLFQITEILLPDPEKRKHTKVMVSGGFGKSELWLQMVADIFQMPVATSKTIEGSAWGAVLIGMKSLGIDVSNENKTGKTFFPDTSHKKVYEDAFTKFKKVYPVLRDL</sequence>
<dbReference type="PROSITE" id="PS00445">
    <property type="entry name" value="FGGY_KINASES_2"/>
    <property type="match status" value="1"/>
</dbReference>
<name>A0ABU1Y9T0_9FLAO</name>
<evidence type="ECO:0000259" key="5">
    <source>
        <dbReference type="Pfam" id="PF00370"/>
    </source>
</evidence>
<dbReference type="Pfam" id="PF00370">
    <property type="entry name" value="FGGY_N"/>
    <property type="match status" value="1"/>
</dbReference>
<evidence type="ECO:0000313" key="7">
    <source>
        <dbReference type="EMBL" id="MDR7210989.1"/>
    </source>
</evidence>
<keyword evidence="8" id="KW-1185">Reference proteome</keyword>
<dbReference type="EC" id="2.7.1.12" evidence="7"/>
<reference evidence="7 8" key="1">
    <citation type="submission" date="2023-07" db="EMBL/GenBank/DDBJ databases">
        <title>Sorghum-associated microbial communities from plants grown in Nebraska, USA.</title>
        <authorList>
            <person name="Schachtman D."/>
        </authorList>
    </citation>
    <scope>NUCLEOTIDE SEQUENCE [LARGE SCALE GENOMIC DNA]</scope>
    <source>
        <strain evidence="7 8">4129</strain>
    </source>
</reference>
<evidence type="ECO:0000256" key="1">
    <source>
        <dbReference type="ARBA" id="ARBA00009156"/>
    </source>
</evidence>
<dbReference type="PANTHER" id="PTHR43095:SF2">
    <property type="entry name" value="GLUCONOKINASE"/>
    <property type="match status" value="1"/>
</dbReference>
<protein>
    <submittedName>
        <fullName evidence="7">Gluconokinase</fullName>
        <ecNumber evidence="7">2.7.1.12</ecNumber>
    </submittedName>
</protein>
<comment type="caution">
    <text evidence="7">The sequence shown here is derived from an EMBL/GenBank/DDBJ whole genome shotgun (WGS) entry which is preliminary data.</text>
</comment>
<dbReference type="EMBL" id="JAVDWQ010000009">
    <property type="protein sequence ID" value="MDR7210989.1"/>
    <property type="molecule type" value="Genomic_DNA"/>
</dbReference>
<evidence type="ECO:0000256" key="2">
    <source>
        <dbReference type="ARBA" id="ARBA00022679"/>
    </source>
</evidence>
<feature type="domain" description="Carbohydrate kinase FGGY C-terminal" evidence="6">
    <location>
        <begin position="249"/>
        <end position="435"/>
    </location>
</feature>
<dbReference type="PIRSF" id="PIRSF000538">
    <property type="entry name" value="GlpK"/>
    <property type="match status" value="1"/>
</dbReference>
<dbReference type="PANTHER" id="PTHR43095">
    <property type="entry name" value="SUGAR KINASE"/>
    <property type="match status" value="1"/>
</dbReference>